<accession>A0A2N5TF07</accession>
<proteinExistence type="predicted"/>
<feature type="compositionally biased region" description="Basic residues" evidence="1">
    <location>
        <begin position="1"/>
        <end position="13"/>
    </location>
</feature>
<organism evidence="2 3">
    <name type="scientific">Puccinia coronata f. sp. avenae</name>
    <dbReference type="NCBI Taxonomy" id="200324"/>
    <lineage>
        <taxon>Eukaryota</taxon>
        <taxon>Fungi</taxon>
        <taxon>Dikarya</taxon>
        <taxon>Basidiomycota</taxon>
        <taxon>Pucciniomycotina</taxon>
        <taxon>Pucciniomycetes</taxon>
        <taxon>Pucciniales</taxon>
        <taxon>Pucciniaceae</taxon>
        <taxon>Puccinia</taxon>
    </lineage>
</organism>
<sequence>MGAHLRNGKKISFKQKAAAATATARDQQLRPSSREQQPSVPRIEAAAASVAVSGEHQLHQPPANPYEHLPGALSYATHPASAIRGQQVPGSYVSLRGSEDSPSAGRNAPSLKLQGDQTNAGVYPPFPSSQGATPRAGDGFPLPVDRQDFLVTRREAPTTPQPTVPQQMSTPRARARESAPPMTPSPNQLVLREMT</sequence>
<dbReference type="AlphaFoldDB" id="A0A2N5TF07"/>
<evidence type="ECO:0000313" key="3">
    <source>
        <dbReference type="Proteomes" id="UP000235392"/>
    </source>
</evidence>
<reference evidence="2 3" key="1">
    <citation type="submission" date="2017-11" db="EMBL/GenBank/DDBJ databases">
        <title>De novo assembly and phasing of dikaryotic genomes from two isolates of Puccinia coronata f. sp. avenae, the causal agent of oat crown rust.</title>
        <authorList>
            <person name="Miller M.E."/>
            <person name="Zhang Y."/>
            <person name="Omidvar V."/>
            <person name="Sperschneider J."/>
            <person name="Schwessinger B."/>
            <person name="Raley C."/>
            <person name="Palmer J.M."/>
            <person name="Garnica D."/>
            <person name="Upadhyaya N."/>
            <person name="Rathjen J."/>
            <person name="Taylor J.M."/>
            <person name="Park R.F."/>
            <person name="Dodds P.N."/>
            <person name="Hirsch C.D."/>
            <person name="Kianian S.F."/>
            <person name="Figueroa M."/>
        </authorList>
    </citation>
    <scope>NUCLEOTIDE SEQUENCE [LARGE SCALE GENOMIC DNA]</scope>
    <source>
        <strain evidence="2">12SD80</strain>
    </source>
</reference>
<evidence type="ECO:0000313" key="2">
    <source>
        <dbReference type="EMBL" id="PLW24090.1"/>
    </source>
</evidence>
<feature type="region of interest" description="Disordered" evidence="1">
    <location>
        <begin position="1"/>
        <end position="195"/>
    </location>
</feature>
<protein>
    <submittedName>
        <fullName evidence="2">Uncharacterized protein</fullName>
    </submittedName>
</protein>
<dbReference type="EMBL" id="PGCI01000616">
    <property type="protein sequence ID" value="PLW24090.1"/>
    <property type="molecule type" value="Genomic_DNA"/>
</dbReference>
<feature type="compositionally biased region" description="Polar residues" evidence="1">
    <location>
        <begin position="25"/>
        <end position="39"/>
    </location>
</feature>
<dbReference type="Proteomes" id="UP000235392">
    <property type="component" value="Unassembled WGS sequence"/>
</dbReference>
<gene>
    <name evidence="2" type="ORF">PCASD_14269</name>
</gene>
<comment type="caution">
    <text evidence="2">The sequence shown here is derived from an EMBL/GenBank/DDBJ whole genome shotgun (WGS) entry which is preliminary data.</text>
</comment>
<feature type="compositionally biased region" description="Basic and acidic residues" evidence="1">
    <location>
        <begin position="145"/>
        <end position="156"/>
    </location>
</feature>
<evidence type="ECO:0000256" key="1">
    <source>
        <dbReference type="SAM" id="MobiDB-lite"/>
    </source>
</evidence>
<name>A0A2N5TF07_9BASI</name>